<feature type="non-terminal residue" evidence="1">
    <location>
        <position position="1"/>
    </location>
</feature>
<protein>
    <submittedName>
        <fullName evidence="1">Serine protease</fullName>
    </submittedName>
</protein>
<dbReference type="Proteomes" id="UP000437160">
    <property type="component" value="Unassembled WGS sequence"/>
</dbReference>
<evidence type="ECO:0000313" key="1">
    <source>
        <dbReference type="EMBL" id="MTW00298.1"/>
    </source>
</evidence>
<organism evidence="1 2">
    <name type="scientific">Streptococcus pneumoniae</name>
    <dbReference type="NCBI Taxonomy" id="1313"/>
    <lineage>
        <taxon>Bacteria</taxon>
        <taxon>Bacillati</taxon>
        <taxon>Bacillota</taxon>
        <taxon>Bacilli</taxon>
        <taxon>Lactobacillales</taxon>
        <taxon>Streptococcaceae</taxon>
        <taxon>Streptococcus</taxon>
    </lineage>
</organism>
<reference evidence="1 2" key="1">
    <citation type="submission" date="2019-11" db="EMBL/GenBank/DDBJ databases">
        <title>Growth characteristics of pneumococcus vary with the chemical composition of the capsule and with environmental conditions.</title>
        <authorList>
            <person name="Tothpal A."/>
            <person name="Desobry K."/>
            <person name="Joshi S."/>
            <person name="Wyllie A.L."/>
            <person name="Weinberger D.M."/>
        </authorList>
    </citation>
    <scope>NUCLEOTIDE SEQUENCE [LARGE SCALE GENOMIC DNA]</scope>
    <source>
        <strain evidence="2">pnumococcus19F</strain>
    </source>
</reference>
<dbReference type="EMBL" id="WNIA01000942">
    <property type="protein sequence ID" value="MTW00298.1"/>
    <property type="molecule type" value="Genomic_DNA"/>
</dbReference>
<proteinExistence type="predicted"/>
<dbReference type="GO" id="GO:0004252">
    <property type="term" value="F:serine-type endopeptidase activity"/>
    <property type="evidence" value="ECO:0007669"/>
    <property type="project" value="InterPro"/>
</dbReference>
<comment type="caution">
    <text evidence="1">The sequence shown here is derived from an EMBL/GenBank/DDBJ whole genome shotgun (WGS) entry which is preliminary data.</text>
</comment>
<gene>
    <name evidence="1" type="ORF">GM536_14960</name>
</gene>
<keyword evidence="1" id="KW-0378">Hydrolase</keyword>
<keyword evidence="1" id="KW-0645">Protease</keyword>
<dbReference type="AlphaFoldDB" id="A0A6I3V0Q9"/>
<dbReference type="GO" id="GO:0006508">
    <property type="term" value="P:proteolysis"/>
    <property type="evidence" value="ECO:0007669"/>
    <property type="project" value="UniProtKB-KW"/>
</dbReference>
<accession>A0A6I3V0Q9</accession>
<evidence type="ECO:0000313" key="2">
    <source>
        <dbReference type="Proteomes" id="UP000437160"/>
    </source>
</evidence>
<feature type="non-terminal residue" evidence="1">
    <location>
        <position position="82"/>
    </location>
</feature>
<dbReference type="SUPFAM" id="SSF52743">
    <property type="entry name" value="Subtilisin-like"/>
    <property type="match status" value="1"/>
</dbReference>
<name>A0A6I3V0Q9_STREE</name>
<sequence>YLVSMIVEDFSKLSVDDFSLDNNDLKINLPSPMNEPVVVVIDTLFDKRVYFNEWVEYHDFVSPDISKDSQDYKHGTAVTSLI</sequence>
<dbReference type="InterPro" id="IPR036852">
    <property type="entry name" value="Peptidase_S8/S53_dom_sf"/>
</dbReference>